<name>A0A9N7TLH3_PLEPL</name>
<sequence length="163" mass="17823">MSRSQAASSMLISTSGLLRGQPLSFDQVNIGRSRNGNLAPKGQRAEEEVEEEEEEEEECLASPSTHMSLKQISPVLIKRPESKQPITGVEWCKRELKTKGAVGADRWGGASERMNLAGITHTSIPTCQRVTNFQVGAGHWRAKCLGSEEPLGFQRGPLHWLGG</sequence>
<gene>
    <name evidence="2" type="ORF">PLEPLA_LOCUS2395</name>
</gene>
<comment type="caution">
    <text evidence="2">The sequence shown here is derived from an EMBL/GenBank/DDBJ whole genome shotgun (WGS) entry which is preliminary data.</text>
</comment>
<evidence type="ECO:0000256" key="1">
    <source>
        <dbReference type="SAM" id="MobiDB-lite"/>
    </source>
</evidence>
<protein>
    <submittedName>
        <fullName evidence="2">Uncharacterized protein</fullName>
    </submittedName>
</protein>
<proteinExistence type="predicted"/>
<evidence type="ECO:0000313" key="3">
    <source>
        <dbReference type="Proteomes" id="UP001153269"/>
    </source>
</evidence>
<feature type="compositionally biased region" description="Acidic residues" evidence="1">
    <location>
        <begin position="47"/>
        <end position="59"/>
    </location>
</feature>
<dbReference type="EMBL" id="CADEAL010000117">
    <property type="protein sequence ID" value="CAB1414686.1"/>
    <property type="molecule type" value="Genomic_DNA"/>
</dbReference>
<organism evidence="2 3">
    <name type="scientific">Pleuronectes platessa</name>
    <name type="common">European plaice</name>
    <dbReference type="NCBI Taxonomy" id="8262"/>
    <lineage>
        <taxon>Eukaryota</taxon>
        <taxon>Metazoa</taxon>
        <taxon>Chordata</taxon>
        <taxon>Craniata</taxon>
        <taxon>Vertebrata</taxon>
        <taxon>Euteleostomi</taxon>
        <taxon>Actinopterygii</taxon>
        <taxon>Neopterygii</taxon>
        <taxon>Teleostei</taxon>
        <taxon>Neoteleostei</taxon>
        <taxon>Acanthomorphata</taxon>
        <taxon>Carangaria</taxon>
        <taxon>Pleuronectiformes</taxon>
        <taxon>Pleuronectoidei</taxon>
        <taxon>Pleuronectidae</taxon>
        <taxon>Pleuronectes</taxon>
    </lineage>
</organism>
<accession>A0A9N7TLH3</accession>
<feature type="region of interest" description="Disordered" evidence="1">
    <location>
        <begin position="28"/>
        <end position="66"/>
    </location>
</feature>
<dbReference type="AlphaFoldDB" id="A0A9N7TLH3"/>
<evidence type="ECO:0000313" key="2">
    <source>
        <dbReference type="EMBL" id="CAB1414686.1"/>
    </source>
</evidence>
<dbReference type="Proteomes" id="UP001153269">
    <property type="component" value="Unassembled WGS sequence"/>
</dbReference>
<reference evidence="2" key="1">
    <citation type="submission" date="2020-03" db="EMBL/GenBank/DDBJ databases">
        <authorList>
            <person name="Weist P."/>
        </authorList>
    </citation>
    <scope>NUCLEOTIDE SEQUENCE</scope>
</reference>
<keyword evidence="3" id="KW-1185">Reference proteome</keyword>